<dbReference type="EMBL" id="MOMC01000036">
    <property type="protein sequence ID" value="ONH28971.1"/>
    <property type="molecule type" value="Genomic_DNA"/>
</dbReference>
<proteinExistence type="predicted"/>
<feature type="domain" description="ABC-type glycine betaine transport system substrate-binding" evidence="1">
    <location>
        <begin position="42"/>
        <end position="307"/>
    </location>
</feature>
<gene>
    <name evidence="2" type="ORF">BL253_17975</name>
</gene>
<dbReference type="GO" id="GO:0022857">
    <property type="term" value="F:transmembrane transporter activity"/>
    <property type="evidence" value="ECO:0007669"/>
    <property type="project" value="InterPro"/>
</dbReference>
<dbReference type="STRING" id="1834516.BL253_17975"/>
<dbReference type="RefSeq" id="WP_076818331.1">
    <property type="nucleotide sequence ID" value="NZ_MOMC01000036.1"/>
</dbReference>
<dbReference type="AlphaFoldDB" id="A0A1V2I905"/>
<evidence type="ECO:0000313" key="2">
    <source>
        <dbReference type="EMBL" id="ONH28971.1"/>
    </source>
</evidence>
<dbReference type="Pfam" id="PF04069">
    <property type="entry name" value="OpuAC"/>
    <property type="match status" value="1"/>
</dbReference>
<keyword evidence="3" id="KW-1185">Reference proteome</keyword>
<evidence type="ECO:0000313" key="3">
    <source>
        <dbReference type="Proteomes" id="UP000188929"/>
    </source>
</evidence>
<dbReference type="Gene3D" id="3.40.190.120">
    <property type="entry name" value="Osmoprotection protein (prox), domain 2"/>
    <property type="match status" value="1"/>
</dbReference>
<name>A0A1V2I905_9ACTN</name>
<dbReference type="Proteomes" id="UP000188929">
    <property type="component" value="Unassembled WGS sequence"/>
</dbReference>
<evidence type="ECO:0000259" key="1">
    <source>
        <dbReference type="Pfam" id="PF04069"/>
    </source>
</evidence>
<sequence length="314" mass="32311">MRLPRGRAWTIGAIVTALCVATAGVVIGIVATGGGGGPATPRIVVGSTSAPDTSLVADLYAHALRDAGYDVSIRLVDNHEQLMWALEQGTVDVAPDYLDDLRAGLADQPGAAVQTAPATTSTAASVQGLFTALTQRGLIAYPTAPAGRSPAFAVTEATAAKLHLTNLSGLAAPDVAGALTLGAPGGGSAVSALRDTYGANFARAKALDDGGPGTIRSLLDGDTQVALVYRWDPAVPANKLVMLADDRRALPTNNLLPVVRLPIASLQLEGLLSRVDQVVTNDNVIALRRTVAAAPDRRDQAVDDYLARTRARTG</sequence>
<protein>
    <recommendedName>
        <fullName evidence="1">ABC-type glycine betaine transport system substrate-binding domain-containing protein</fullName>
    </recommendedName>
</protein>
<dbReference type="OrthoDB" id="9781705at2"/>
<dbReference type="Gene3D" id="3.40.190.10">
    <property type="entry name" value="Periplasmic binding protein-like II"/>
    <property type="match status" value="1"/>
</dbReference>
<dbReference type="GO" id="GO:0043190">
    <property type="term" value="C:ATP-binding cassette (ABC) transporter complex"/>
    <property type="evidence" value="ECO:0007669"/>
    <property type="project" value="InterPro"/>
</dbReference>
<comment type="caution">
    <text evidence="2">The sequence shown here is derived from an EMBL/GenBank/DDBJ whole genome shotgun (WGS) entry which is preliminary data.</text>
</comment>
<dbReference type="SUPFAM" id="SSF53850">
    <property type="entry name" value="Periplasmic binding protein-like II"/>
    <property type="match status" value="1"/>
</dbReference>
<dbReference type="InterPro" id="IPR007210">
    <property type="entry name" value="ABC_Gly_betaine_transp_sub-bd"/>
</dbReference>
<organism evidence="2 3">
    <name type="scientific">Pseudofrankia asymbiotica</name>
    <dbReference type="NCBI Taxonomy" id="1834516"/>
    <lineage>
        <taxon>Bacteria</taxon>
        <taxon>Bacillati</taxon>
        <taxon>Actinomycetota</taxon>
        <taxon>Actinomycetes</taxon>
        <taxon>Frankiales</taxon>
        <taxon>Frankiaceae</taxon>
        <taxon>Pseudofrankia</taxon>
    </lineage>
</organism>
<reference evidence="3" key="1">
    <citation type="submission" date="2016-10" db="EMBL/GenBank/DDBJ databases">
        <title>Frankia sp. NRRL B-16386 Genome sequencing.</title>
        <authorList>
            <person name="Ghodhbane-Gtari F."/>
            <person name="Swanson E."/>
            <person name="Gueddou A."/>
            <person name="Hezbri K."/>
            <person name="Ktari K."/>
            <person name="Nouioui I."/>
            <person name="Morris K."/>
            <person name="Simpson S."/>
            <person name="Abebe-Akele F."/>
            <person name="Thomas K."/>
            <person name="Gtari M."/>
            <person name="Tisa L.S."/>
        </authorList>
    </citation>
    <scope>NUCLEOTIDE SEQUENCE [LARGE SCALE GENOMIC DNA]</scope>
    <source>
        <strain evidence="3">NRRL B-16386</strain>
    </source>
</reference>
<accession>A0A1V2I905</accession>